<dbReference type="HOGENOM" id="CLU_2352412_0_0_1"/>
<dbReference type="Pfam" id="PF00106">
    <property type="entry name" value="adh_short"/>
    <property type="match status" value="1"/>
</dbReference>
<evidence type="ECO:0000313" key="2">
    <source>
        <dbReference type="Proteomes" id="UP000028524"/>
    </source>
</evidence>
<dbReference type="Proteomes" id="UP000028524">
    <property type="component" value="Unassembled WGS sequence"/>
</dbReference>
<dbReference type="InterPro" id="IPR036291">
    <property type="entry name" value="NAD(P)-bd_dom_sf"/>
</dbReference>
<dbReference type="STRING" id="1283841.A0A084QXT3"/>
<accession>A0A084QXT3</accession>
<protein>
    <submittedName>
        <fullName evidence="1">Uncharacterized protein</fullName>
    </submittedName>
</protein>
<dbReference type="SUPFAM" id="SSF51735">
    <property type="entry name" value="NAD(P)-binding Rossmann-fold domains"/>
    <property type="match status" value="1"/>
</dbReference>
<gene>
    <name evidence="1" type="ORF">S40285_01236</name>
</gene>
<evidence type="ECO:0000313" key="1">
    <source>
        <dbReference type="EMBL" id="KFA68768.1"/>
    </source>
</evidence>
<dbReference type="InterPro" id="IPR051935">
    <property type="entry name" value="HSDL2"/>
</dbReference>
<dbReference type="EMBL" id="KL659708">
    <property type="protein sequence ID" value="KFA68768.1"/>
    <property type="molecule type" value="Genomic_DNA"/>
</dbReference>
<keyword evidence="2" id="KW-1185">Reference proteome</keyword>
<dbReference type="AlphaFoldDB" id="A0A084QXT3"/>
<proteinExistence type="predicted"/>
<name>A0A084QXT3_STAC4</name>
<dbReference type="InterPro" id="IPR002347">
    <property type="entry name" value="SDR_fam"/>
</dbReference>
<dbReference type="InParanoid" id="A0A084QXT3"/>
<dbReference type="PANTHER" id="PTHR42808">
    <property type="entry name" value="HYDROXYSTEROID DEHYDROGENASE-LIKE PROTEIN 2"/>
    <property type="match status" value="1"/>
</dbReference>
<dbReference type="PANTHER" id="PTHR42808:SF4">
    <property type="entry name" value="SHORT CHAIN DEHYDROGENASE"/>
    <property type="match status" value="1"/>
</dbReference>
<feature type="non-terminal residue" evidence="1">
    <location>
        <position position="97"/>
    </location>
</feature>
<reference evidence="1 2" key="1">
    <citation type="journal article" date="2014" name="BMC Genomics">
        <title>Comparative genome sequencing reveals chemotype-specific gene clusters in the toxigenic black mold Stachybotrys.</title>
        <authorList>
            <person name="Semeiks J."/>
            <person name="Borek D."/>
            <person name="Otwinowski Z."/>
            <person name="Grishin N.V."/>
        </authorList>
    </citation>
    <scope>NUCLEOTIDE SEQUENCE [LARGE SCALE GENOMIC DNA]</scope>
    <source>
        <strain evidence="1 2">IBT 40285</strain>
    </source>
</reference>
<dbReference type="OrthoDB" id="5327538at2759"/>
<sequence length="97" mass="9873">MPAKQPVALIVGASRGIGRQVAIDLAADGYTVIVAAKSITEPSKLANGPFPPDPNSSASTITTVAREITQAGGQATAIQVDVRSPGSIARLVNQTIH</sequence>
<dbReference type="Gene3D" id="3.40.50.720">
    <property type="entry name" value="NAD(P)-binding Rossmann-like Domain"/>
    <property type="match status" value="1"/>
</dbReference>
<organism evidence="1 2">
    <name type="scientific">Stachybotrys chlorohalonatus (strain IBT 40285)</name>
    <dbReference type="NCBI Taxonomy" id="1283841"/>
    <lineage>
        <taxon>Eukaryota</taxon>
        <taxon>Fungi</taxon>
        <taxon>Dikarya</taxon>
        <taxon>Ascomycota</taxon>
        <taxon>Pezizomycotina</taxon>
        <taxon>Sordariomycetes</taxon>
        <taxon>Hypocreomycetidae</taxon>
        <taxon>Hypocreales</taxon>
        <taxon>Stachybotryaceae</taxon>
        <taxon>Stachybotrys</taxon>
    </lineage>
</organism>